<protein>
    <submittedName>
        <fullName evidence="2">Uncharacterized protein</fullName>
    </submittedName>
</protein>
<feature type="compositionally biased region" description="Basic and acidic residues" evidence="1">
    <location>
        <begin position="91"/>
        <end position="100"/>
    </location>
</feature>
<evidence type="ECO:0000313" key="3">
    <source>
        <dbReference type="Proteomes" id="UP000663131"/>
    </source>
</evidence>
<dbReference type="Proteomes" id="UP000663131">
    <property type="component" value="Chromosome 9"/>
</dbReference>
<name>A0A871RGH6_DEKBR</name>
<dbReference type="KEGG" id="bbrx:BRETT_002260"/>
<sequence length="271" mass="30318">MQSSTSFTFSDRDSPSSDTSIVTPSRHLGSQGPHTSKFFLNDYHINSQPQFSQSNRDRIFSSPIKVPTHHNRNFGSRSSSTLSTPKRGKRRNSDSDEGFKRTKQASLFHKQVNNGLPKENLTMQNIDLDEYPKFKHPNGGIIQFTPIGNIRTFADGENVVQRVIEKDSSFDLSKTDCGIDGYALFFGSHGFEDDATTSLPKYQKSCLKGVPLDNSPSNEIEEYMRNGYTMGSSPSTSSYYENGTSSSAKLSFFLNDDDYDDDDDDDDAIMD</sequence>
<feature type="region of interest" description="Disordered" evidence="1">
    <location>
        <begin position="216"/>
        <end position="244"/>
    </location>
</feature>
<dbReference type="GeneID" id="64574184"/>
<dbReference type="EMBL" id="CP063137">
    <property type="protein sequence ID" value="QOU22092.1"/>
    <property type="molecule type" value="Genomic_DNA"/>
</dbReference>
<feature type="compositionally biased region" description="Polar residues" evidence="1">
    <location>
        <begin position="229"/>
        <end position="244"/>
    </location>
</feature>
<feature type="region of interest" description="Disordered" evidence="1">
    <location>
        <begin position="1"/>
        <end position="104"/>
    </location>
</feature>
<dbReference type="OrthoDB" id="3997547at2759"/>
<proteinExistence type="predicted"/>
<reference evidence="2" key="1">
    <citation type="submission" date="2020-10" db="EMBL/GenBank/DDBJ databases">
        <authorList>
            <person name="Palmer J.M."/>
        </authorList>
    </citation>
    <scope>NUCLEOTIDE SEQUENCE</scope>
    <source>
        <strain evidence="2">UCD 2041</strain>
    </source>
</reference>
<organism evidence="2 3">
    <name type="scientific">Dekkera bruxellensis</name>
    <name type="common">Brettanomyces custersii</name>
    <dbReference type="NCBI Taxonomy" id="5007"/>
    <lineage>
        <taxon>Eukaryota</taxon>
        <taxon>Fungi</taxon>
        <taxon>Dikarya</taxon>
        <taxon>Ascomycota</taxon>
        <taxon>Saccharomycotina</taxon>
        <taxon>Pichiomycetes</taxon>
        <taxon>Pichiales</taxon>
        <taxon>Pichiaceae</taxon>
        <taxon>Brettanomyces</taxon>
    </lineage>
</organism>
<reference evidence="2" key="2">
    <citation type="journal article" name="BMC Genomics">
        <title>New genome assemblies reveal patterns of domestication and adaptation across Brettanomyces (Dekkera) species.</title>
        <authorList>
            <person name="Roach M.J."/>
            <person name="Borneman A.R."/>
        </authorList>
    </citation>
    <scope>NUCLEOTIDE SEQUENCE</scope>
    <source>
        <strain evidence="2">UCD 2041</strain>
    </source>
</reference>
<feature type="compositionally biased region" description="Polar residues" evidence="1">
    <location>
        <begin position="44"/>
        <end position="54"/>
    </location>
</feature>
<dbReference type="AlphaFoldDB" id="A0A871RGH6"/>
<evidence type="ECO:0000256" key="1">
    <source>
        <dbReference type="SAM" id="MobiDB-lite"/>
    </source>
</evidence>
<evidence type="ECO:0000313" key="2">
    <source>
        <dbReference type="EMBL" id="QOU22092.1"/>
    </source>
</evidence>
<gene>
    <name evidence="2" type="ORF">BRETT_002260</name>
</gene>
<dbReference type="RefSeq" id="XP_041138585.1">
    <property type="nucleotide sequence ID" value="XM_041280794.1"/>
</dbReference>
<feature type="compositionally biased region" description="Polar residues" evidence="1">
    <location>
        <begin position="73"/>
        <end position="84"/>
    </location>
</feature>
<accession>A0A871RGH6</accession>